<dbReference type="Proteomes" id="UP000521872">
    <property type="component" value="Unassembled WGS sequence"/>
</dbReference>
<accession>A0A8H4QXA8</accession>
<comment type="caution">
    <text evidence="2">The sequence shown here is derived from an EMBL/GenBank/DDBJ whole genome shotgun (WGS) entry which is preliminary data.</text>
</comment>
<dbReference type="AlphaFoldDB" id="A0A8H4QXA8"/>
<keyword evidence="3" id="KW-1185">Reference proteome</keyword>
<name>A0A8H4QXA8_9AGAR</name>
<gene>
    <name evidence="2" type="ORF">D9613_004687</name>
</gene>
<feature type="compositionally biased region" description="Polar residues" evidence="1">
    <location>
        <begin position="31"/>
        <end position="41"/>
    </location>
</feature>
<proteinExistence type="predicted"/>
<evidence type="ECO:0000313" key="2">
    <source>
        <dbReference type="EMBL" id="KAF4619172.1"/>
    </source>
</evidence>
<reference evidence="2 3" key="1">
    <citation type="submission" date="2019-12" db="EMBL/GenBank/DDBJ databases">
        <authorList>
            <person name="Floudas D."/>
            <person name="Bentzer J."/>
            <person name="Ahren D."/>
            <person name="Johansson T."/>
            <person name="Persson P."/>
            <person name="Tunlid A."/>
        </authorList>
    </citation>
    <scope>NUCLEOTIDE SEQUENCE [LARGE SCALE GENOMIC DNA]</scope>
    <source>
        <strain evidence="2 3">CBS 102.39</strain>
    </source>
</reference>
<protein>
    <submittedName>
        <fullName evidence="2">Uncharacterized protein</fullName>
    </submittedName>
</protein>
<evidence type="ECO:0000256" key="1">
    <source>
        <dbReference type="SAM" id="MobiDB-lite"/>
    </source>
</evidence>
<dbReference type="EMBL" id="JAACJL010000016">
    <property type="protein sequence ID" value="KAF4619172.1"/>
    <property type="molecule type" value="Genomic_DNA"/>
</dbReference>
<feature type="region of interest" description="Disordered" evidence="1">
    <location>
        <begin position="31"/>
        <end position="74"/>
    </location>
</feature>
<feature type="region of interest" description="Disordered" evidence="1">
    <location>
        <begin position="109"/>
        <end position="152"/>
    </location>
</feature>
<sequence>MSFDAQPTCVERLSLSDTALSNLPSNEIEVSTSTDTCAATQHSEREAVTTGPSPMNHGCPQHGDQGPTRAIHSPMREADEPPKILSVGAGLAPTPSTRLTAVLLGRVSTSSEAQSGSPECPGSLRNDGLEPTVSKEGLAPASSTPGTEETNRARQAALQPAVTFLAGGLLEARIPGAIEIWVTVRQVTRTTTPRPSAPRVGLLKTMHGTSIVFVLMNPMLPASMAVQYSVWSLYVMDLLLIRCTTLRLTLMPWTLRRFAVETRETEHMNASKHPPGIVDFIDNALILMPPLLLSFIHNLHNLQPLQIVLRYRLYSLRL</sequence>
<organism evidence="2 3">
    <name type="scientific">Agrocybe pediades</name>
    <dbReference type="NCBI Taxonomy" id="84607"/>
    <lineage>
        <taxon>Eukaryota</taxon>
        <taxon>Fungi</taxon>
        <taxon>Dikarya</taxon>
        <taxon>Basidiomycota</taxon>
        <taxon>Agaricomycotina</taxon>
        <taxon>Agaricomycetes</taxon>
        <taxon>Agaricomycetidae</taxon>
        <taxon>Agaricales</taxon>
        <taxon>Agaricineae</taxon>
        <taxon>Strophariaceae</taxon>
        <taxon>Agrocybe</taxon>
    </lineage>
</organism>
<evidence type="ECO:0000313" key="3">
    <source>
        <dbReference type="Proteomes" id="UP000521872"/>
    </source>
</evidence>